<dbReference type="InterPro" id="IPR043714">
    <property type="entry name" value="DUF5655"/>
</dbReference>
<dbReference type="RefSeq" id="WP_406637947.1">
    <property type="nucleotide sequence ID" value="NZ_CP148033.1"/>
</dbReference>
<evidence type="ECO:0000313" key="3">
    <source>
        <dbReference type="Proteomes" id="UP001623384"/>
    </source>
</evidence>
<proteinExistence type="predicted"/>
<protein>
    <submittedName>
        <fullName evidence="2">DUF5655 domain-containing protein</fullName>
    </submittedName>
</protein>
<sequence length="123" mass="13661">MEGAEPWTVDRFFEGSGAARAIYGAAERMASGMGPMTVRVSKSQVSFRRRRGFAFVWRPGMYIKSGVPVVLSLALPHAIPSPRFKETAHPAPGIWMHHLELLDSSQLDGEVEQWMRQAYEAAG</sequence>
<organism evidence="2 3">
    <name type="scientific">Pseudarthrobacter quantipunctorum</name>
    <dbReference type="NCBI Taxonomy" id="3128980"/>
    <lineage>
        <taxon>Bacteria</taxon>
        <taxon>Bacillati</taxon>
        <taxon>Actinomycetota</taxon>
        <taxon>Actinomycetes</taxon>
        <taxon>Micrococcales</taxon>
        <taxon>Micrococcaceae</taxon>
        <taxon>Pseudarthrobacter</taxon>
    </lineage>
</organism>
<evidence type="ECO:0000313" key="2">
    <source>
        <dbReference type="EMBL" id="WXK94744.1"/>
    </source>
</evidence>
<dbReference type="EMBL" id="CP148033">
    <property type="protein sequence ID" value="WXK94744.1"/>
    <property type="molecule type" value="Genomic_DNA"/>
</dbReference>
<dbReference type="Pfam" id="PF18899">
    <property type="entry name" value="DUF5655"/>
    <property type="match status" value="1"/>
</dbReference>
<evidence type="ECO:0000259" key="1">
    <source>
        <dbReference type="Pfam" id="PF18899"/>
    </source>
</evidence>
<gene>
    <name evidence="2" type="ORF">WHH00_08125</name>
</gene>
<reference evidence="2 3" key="1">
    <citation type="submission" date="2024-03" db="EMBL/GenBank/DDBJ databases">
        <title>Rhodococcus navarretei sp. nov. and Pseudarthrobacter quantumdoti sp. nov., two new species with the ability to biosynthesize Quantum Dots isolated from soil samples at Union Glacier, Antarctica.</title>
        <authorList>
            <person name="Vargas M."/>
        </authorList>
    </citation>
    <scope>NUCLEOTIDE SEQUENCE [LARGE SCALE GENOMIC DNA]</scope>
    <source>
        <strain evidence="2 3">RC-2-3</strain>
    </source>
</reference>
<dbReference type="Proteomes" id="UP001623384">
    <property type="component" value="Chromosome"/>
</dbReference>
<accession>A0ABZ2RCQ6</accession>
<keyword evidence="3" id="KW-1185">Reference proteome</keyword>
<name>A0ABZ2RCQ6_9MICC</name>
<feature type="domain" description="DUF5655" evidence="1">
    <location>
        <begin position="10"/>
        <end position="120"/>
    </location>
</feature>